<protein>
    <submittedName>
        <fullName evidence="6">F1 complex assembly factor 2</fullName>
    </submittedName>
</protein>
<evidence type="ECO:0000313" key="6">
    <source>
        <dbReference type="EMBL" id="CAB9513654.1"/>
    </source>
</evidence>
<accession>A0A9N8E4A5</accession>
<dbReference type="Pfam" id="PF07542">
    <property type="entry name" value="ATP12"/>
    <property type="match status" value="1"/>
</dbReference>
<keyword evidence="7" id="KW-1185">Reference proteome</keyword>
<evidence type="ECO:0000256" key="4">
    <source>
        <dbReference type="ARBA" id="ARBA00023128"/>
    </source>
</evidence>
<dbReference type="GO" id="GO:0005739">
    <property type="term" value="C:mitochondrion"/>
    <property type="evidence" value="ECO:0007669"/>
    <property type="project" value="UniProtKB-SubCell"/>
</dbReference>
<evidence type="ECO:0000256" key="3">
    <source>
        <dbReference type="ARBA" id="ARBA00022946"/>
    </source>
</evidence>
<dbReference type="Proteomes" id="UP001153069">
    <property type="component" value="Unassembled WGS sequence"/>
</dbReference>
<proteinExistence type="inferred from homology"/>
<dbReference type="InterPro" id="IPR042272">
    <property type="entry name" value="ATP12_ATP_synth-F1-assembly_N"/>
</dbReference>
<dbReference type="Gene3D" id="1.10.3580.10">
    <property type="entry name" value="ATP12 ATPase"/>
    <property type="match status" value="1"/>
</dbReference>
<keyword evidence="5" id="KW-0143">Chaperone</keyword>
<keyword evidence="4" id="KW-0496">Mitochondrion</keyword>
<dbReference type="SUPFAM" id="SSF160909">
    <property type="entry name" value="ATP12-like"/>
    <property type="match status" value="1"/>
</dbReference>
<comment type="similarity">
    <text evidence="2">Belongs to the ATP12 family.</text>
</comment>
<dbReference type="AlphaFoldDB" id="A0A9N8E4A5"/>
<dbReference type="InterPro" id="IPR011419">
    <property type="entry name" value="ATP12_ATP_synth-F1-assembly"/>
</dbReference>
<sequence length="406" mass="44839">MMLPLLGGRRKAIGFASRTLIQHGRRSFPVGPILANTKDDHTIVTVVNRRCLSSQGSSGGQGPQPRKRFYKHVGVTEVSPPWELRLGAAATAKPGGGTVENPISAGVDGTQSASGVIGHLPEENMSPEKQASLLKDRLIPRSTTHLDNNNNTVMEEPPKQWYGVTLDGRTLRTPVGQILSVPSRLLAWAIAAEWDAQTNQIRPVQMPLMTLACTALDQTAAHPEHYQKTALQFLPTDTTCFWADPTEDRILHRRQEAAWREIHEFIENQFGVQPVKAMGAQEGVLLSRRNREKGIIGLPHPESLYDACTEWTRQLDAWHLTALNAVASETKSFLVAYAVLHPLSPFSTITSGSNDNIFKAITAARVEEEFQIESWGLVEGQHDYDRLNCSVQVRSAKLLAKSVLQQ</sequence>
<dbReference type="GO" id="GO:0033615">
    <property type="term" value="P:mitochondrial proton-transporting ATP synthase complex assembly"/>
    <property type="evidence" value="ECO:0007669"/>
    <property type="project" value="TreeGrafter"/>
</dbReference>
<evidence type="ECO:0000313" key="7">
    <source>
        <dbReference type="Proteomes" id="UP001153069"/>
    </source>
</evidence>
<reference evidence="6" key="1">
    <citation type="submission" date="2020-06" db="EMBL/GenBank/DDBJ databases">
        <authorList>
            <consortium name="Plant Systems Biology data submission"/>
        </authorList>
    </citation>
    <scope>NUCLEOTIDE SEQUENCE</scope>
    <source>
        <strain evidence="6">D6</strain>
    </source>
</reference>
<gene>
    <name evidence="6" type="ORF">SEMRO_604_G174160.1</name>
</gene>
<evidence type="ECO:0000256" key="5">
    <source>
        <dbReference type="ARBA" id="ARBA00023186"/>
    </source>
</evidence>
<evidence type="ECO:0000256" key="2">
    <source>
        <dbReference type="ARBA" id="ARBA00008231"/>
    </source>
</evidence>
<dbReference type="PANTHER" id="PTHR21013:SF10">
    <property type="entry name" value="ATP SYNTHASE MITOCHONDRIAL F1 COMPLEX ASSEMBLY FACTOR 2"/>
    <property type="match status" value="1"/>
</dbReference>
<dbReference type="EMBL" id="CAICTM010000603">
    <property type="protein sequence ID" value="CAB9513654.1"/>
    <property type="molecule type" value="Genomic_DNA"/>
</dbReference>
<name>A0A9N8E4A5_9STRA</name>
<dbReference type="InterPro" id="IPR023335">
    <property type="entry name" value="ATP12_ortho_dom_sf"/>
</dbReference>
<dbReference type="OrthoDB" id="5673at2759"/>
<keyword evidence="3" id="KW-0809">Transit peptide</keyword>
<comment type="subcellular location">
    <subcellularLocation>
        <location evidence="1">Mitochondrion</location>
    </subcellularLocation>
</comment>
<dbReference type="Gene3D" id="3.30.2180.10">
    <property type="entry name" value="ATP12-like"/>
    <property type="match status" value="1"/>
</dbReference>
<organism evidence="6 7">
    <name type="scientific">Seminavis robusta</name>
    <dbReference type="NCBI Taxonomy" id="568900"/>
    <lineage>
        <taxon>Eukaryota</taxon>
        <taxon>Sar</taxon>
        <taxon>Stramenopiles</taxon>
        <taxon>Ochrophyta</taxon>
        <taxon>Bacillariophyta</taxon>
        <taxon>Bacillariophyceae</taxon>
        <taxon>Bacillariophycidae</taxon>
        <taxon>Naviculales</taxon>
        <taxon>Naviculaceae</taxon>
        <taxon>Seminavis</taxon>
    </lineage>
</organism>
<dbReference type="PANTHER" id="PTHR21013">
    <property type="entry name" value="ATP SYNTHASE MITOCHONDRIAL F1 COMPLEX ASSEMBLY FACTOR 2/ATP12 PROTEIN, MITOCHONDRIAL PRECURSOR"/>
    <property type="match status" value="1"/>
</dbReference>
<comment type="caution">
    <text evidence="6">The sequence shown here is derived from an EMBL/GenBank/DDBJ whole genome shotgun (WGS) entry which is preliminary data.</text>
</comment>
<evidence type="ECO:0000256" key="1">
    <source>
        <dbReference type="ARBA" id="ARBA00004173"/>
    </source>
</evidence>